<dbReference type="AlphaFoldDB" id="A0A8W8LZ19"/>
<protein>
    <recommendedName>
        <fullName evidence="7">EF-hand domain-containing protein</fullName>
    </recommendedName>
</protein>
<feature type="domain" description="EF-hand" evidence="7">
    <location>
        <begin position="171"/>
        <end position="206"/>
    </location>
</feature>
<dbReference type="PRINTS" id="PR00450">
    <property type="entry name" value="RECOVERIN"/>
</dbReference>
<dbReference type="InterPro" id="IPR002048">
    <property type="entry name" value="EF_hand_dom"/>
</dbReference>
<dbReference type="SMART" id="SM00054">
    <property type="entry name" value="EFh"/>
    <property type="match status" value="3"/>
</dbReference>
<dbReference type="InterPro" id="IPR011992">
    <property type="entry name" value="EF-hand-dom_pair"/>
</dbReference>
<organism evidence="8 9">
    <name type="scientific">Magallana gigas</name>
    <name type="common">Pacific oyster</name>
    <name type="synonym">Crassostrea gigas</name>
    <dbReference type="NCBI Taxonomy" id="29159"/>
    <lineage>
        <taxon>Eukaryota</taxon>
        <taxon>Metazoa</taxon>
        <taxon>Spiralia</taxon>
        <taxon>Lophotrochozoa</taxon>
        <taxon>Mollusca</taxon>
        <taxon>Bivalvia</taxon>
        <taxon>Autobranchia</taxon>
        <taxon>Pteriomorphia</taxon>
        <taxon>Ostreida</taxon>
        <taxon>Ostreoidea</taxon>
        <taxon>Ostreidae</taxon>
        <taxon>Magallana</taxon>
    </lineage>
</organism>
<keyword evidence="2" id="KW-0519">Myristate</keyword>
<dbReference type="PANTHER" id="PTHR23055:SF178">
    <property type="entry name" value="NEUROCALCIN HOMOLOG"/>
    <property type="match status" value="1"/>
</dbReference>
<evidence type="ECO:0000256" key="5">
    <source>
        <dbReference type="ARBA" id="ARBA00022837"/>
    </source>
</evidence>
<keyword evidence="3" id="KW-0479">Metal-binding</keyword>
<keyword evidence="9" id="KW-1185">Reference proteome</keyword>
<evidence type="ECO:0000313" key="9">
    <source>
        <dbReference type="Proteomes" id="UP000005408"/>
    </source>
</evidence>
<feature type="domain" description="EF-hand" evidence="7">
    <location>
        <begin position="135"/>
        <end position="170"/>
    </location>
</feature>
<dbReference type="PANTHER" id="PTHR23055">
    <property type="entry name" value="CALCIUM BINDING PROTEINS"/>
    <property type="match status" value="1"/>
</dbReference>
<dbReference type="PROSITE" id="PS00018">
    <property type="entry name" value="EF_HAND_1"/>
    <property type="match status" value="3"/>
</dbReference>
<dbReference type="EnsemblMetazoa" id="G30506.1">
    <property type="protein sequence ID" value="G30506.1:cds"/>
    <property type="gene ID" value="G30506"/>
</dbReference>
<sequence length="262" mass="29947">MLVFGADAINSLTIRNTFSRERKFGLDQCNKLTKAVRIKRPITGTVEIVIKCCNQDLITIKQRPVKGTRKTANSNMGKQNSKLKPEVLADLNLNTNFNKEEIQEWYKGFIKDCPSGSLSIEEFKSIYSELFPLGDASKFAEHVFRAFDENKDGTLDFREFMCALNVSSRGTLEQKIHFAFRIYDLDGDGYISKNEMCEIIKAIYKMVGPAMKDDEQEQTPEKRTEVLFEKMDKNMDKLLSLSEFIEGVKGDSTIVKFLQCDI</sequence>
<keyword evidence="5" id="KW-0106">Calcium</keyword>
<keyword evidence="6" id="KW-0449">Lipoprotein</keyword>
<evidence type="ECO:0000256" key="2">
    <source>
        <dbReference type="ARBA" id="ARBA00022707"/>
    </source>
</evidence>
<reference evidence="8" key="1">
    <citation type="submission" date="2022-08" db="UniProtKB">
        <authorList>
            <consortium name="EnsemblMetazoa"/>
        </authorList>
    </citation>
    <scope>IDENTIFICATION</scope>
    <source>
        <strain evidence="8">05x7-T-G4-1.051#20</strain>
    </source>
</reference>
<feature type="domain" description="EF-hand" evidence="7">
    <location>
        <begin position="219"/>
        <end position="254"/>
    </location>
</feature>
<dbReference type="Gene3D" id="1.10.238.10">
    <property type="entry name" value="EF-hand"/>
    <property type="match status" value="1"/>
</dbReference>
<dbReference type="FunFam" id="1.10.238.10:FF:000009">
    <property type="entry name" value="Visinin-like protein 1"/>
    <property type="match status" value="1"/>
</dbReference>
<dbReference type="InterPro" id="IPR028846">
    <property type="entry name" value="Recoverin"/>
</dbReference>
<dbReference type="SUPFAM" id="SSF47473">
    <property type="entry name" value="EF-hand"/>
    <property type="match status" value="1"/>
</dbReference>
<evidence type="ECO:0000256" key="1">
    <source>
        <dbReference type="ARBA" id="ARBA00006049"/>
    </source>
</evidence>
<proteinExistence type="inferred from homology"/>
<evidence type="ECO:0000259" key="7">
    <source>
        <dbReference type="PROSITE" id="PS50222"/>
    </source>
</evidence>
<comment type="similarity">
    <text evidence="1">Belongs to the recoverin family.</text>
</comment>
<dbReference type="Pfam" id="PF13405">
    <property type="entry name" value="EF-hand_6"/>
    <property type="match status" value="1"/>
</dbReference>
<evidence type="ECO:0000256" key="4">
    <source>
        <dbReference type="ARBA" id="ARBA00022737"/>
    </source>
</evidence>
<dbReference type="CDD" id="cd00051">
    <property type="entry name" value="EFh"/>
    <property type="match status" value="2"/>
</dbReference>
<evidence type="ECO:0000313" key="8">
    <source>
        <dbReference type="EnsemblMetazoa" id="G30506.1:cds"/>
    </source>
</evidence>
<accession>A0A8W8LZ19</accession>
<dbReference type="Pfam" id="PF13499">
    <property type="entry name" value="EF-hand_7"/>
    <property type="match status" value="1"/>
</dbReference>
<name>A0A8W8LZ19_MAGGI</name>
<dbReference type="Proteomes" id="UP000005408">
    <property type="component" value="Unassembled WGS sequence"/>
</dbReference>
<dbReference type="InterPro" id="IPR018247">
    <property type="entry name" value="EF_Hand_1_Ca_BS"/>
</dbReference>
<dbReference type="GO" id="GO:0005509">
    <property type="term" value="F:calcium ion binding"/>
    <property type="evidence" value="ECO:0007669"/>
    <property type="project" value="InterPro"/>
</dbReference>
<dbReference type="PROSITE" id="PS50222">
    <property type="entry name" value="EF_HAND_2"/>
    <property type="match status" value="3"/>
</dbReference>
<evidence type="ECO:0000256" key="6">
    <source>
        <dbReference type="ARBA" id="ARBA00023288"/>
    </source>
</evidence>
<keyword evidence="4" id="KW-0677">Repeat</keyword>
<evidence type="ECO:0000256" key="3">
    <source>
        <dbReference type="ARBA" id="ARBA00022723"/>
    </source>
</evidence>